<evidence type="ECO:0000259" key="4">
    <source>
        <dbReference type="PROSITE" id="PS50893"/>
    </source>
</evidence>
<name>A0A1H0GP04_9HYPH</name>
<evidence type="ECO:0000256" key="3">
    <source>
        <dbReference type="ARBA" id="ARBA00022840"/>
    </source>
</evidence>
<dbReference type="RefSeq" id="WP_090225996.1">
    <property type="nucleotide sequence ID" value="NZ_FNJC01000001.1"/>
</dbReference>
<organism evidence="5 6">
    <name type="scientific">Filomicrobium insigne</name>
    <dbReference type="NCBI Taxonomy" id="418854"/>
    <lineage>
        <taxon>Bacteria</taxon>
        <taxon>Pseudomonadati</taxon>
        <taxon>Pseudomonadota</taxon>
        <taxon>Alphaproteobacteria</taxon>
        <taxon>Hyphomicrobiales</taxon>
        <taxon>Hyphomicrobiaceae</taxon>
        <taxon>Filomicrobium</taxon>
    </lineage>
</organism>
<dbReference type="Gene3D" id="3.40.50.300">
    <property type="entry name" value="P-loop containing nucleotide triphosphate hydrolases"/>
    <property type="match status" value="1"/>
</dbReference>
<dbReference type="CDD" id="cd03255">
    <property type="entry name" value="ABC_MJ0796_LolCDE_FtsE"/>
    <property type="match status" value="1"/>
</dbReference>
<dbReference type="PANTHER" id="PTHR24220">
    <property type="entry name" value="IMPORT ATP-BINDING PROTEIN"/>
    <property type="match status" value="1"/>
</dbReference>
<protein>
    <submittedName>
        <fullName evidence="5">ABC transport system ATP-binding protein</fullName>
    </submittedName>
</protein>
<feature type="domain" description="ABC transporter" evidence="4">
    <location>
        <begin position="14"/>
        <end position="242"/>
    </location>
</feature>
<accession>A0A1H0GP04</accession>
<evidence type="ECO:0000313" key="6">
    <source>
        <dbReference type="Proteomes" id="UP000198795"/>
    </source>
</evidence>
<keyword evidence="6" id="KW-1185">Reference proteome</keyword>
<gene>
    <name evidence="5" type="ORF">SAMN04488061_0219</name>
</gene>
<dbReference type="PANTHER" id="PTHR24220:SF611">
    <property type="entry name" value="ATP-BINDING COMPONENT OF ABC TRANSPORTER-RELATED"/>
    <property type="match status" value="1"/>
</dbReference>
<dbReference type="Proteomes" id="UP000198795">
    <property type="component" value="Unassembled WGS sequence"/>
</dbReference>
<dbReference type="InterPro" id="IPR015854">
    <property type="entry name" value="ABC_transpr_LolD-like"/>
</dbReference>
<comment type="caution">
    <text evidence="5">The sequence shown here is derived from an EMBL/GenBank/DDBJ whole genome shotgun (WGS) entry which is preliminary data.</text>
</comment>
<dbReference type="InterPro" id="IPR003439">
    <property type="entry name" value="ABC_transporter-like_ATP-bd"/>
</dbReference>
<proteinExistence type="predicted"/>
<dbReference type="EMBL" id="FNJC01000001">
    <property type="protein sequence ID" value="SDO08624.1"/>
    <property type="molecule type" value="Genomic_DNA"/>
</dbReference>
<evidence type="ECO:0000313" key="5">
    <source>
        <dbReference type="EMBL" id="SDO08624.1"/>
    </source>
</evidence>
<dbReference type="GO" id="GO:0005524">
    <property type="term" value="F:ATP binding"/>
    <property type="evidence" value="ECO:0007669"/>
    <property type="project" value="UniProtKB-KW"/>
</dbReference>
<dbReference type="Pfam" id="PF00005">
    <property type="entry name" value="ABC_tran"/>
    <property type="match status" value="1"/>
</dbReference>
<dbReference type="SUPFAM" id="SSF52540">
    <property type="entry name" value="P-loop containing nucleoside triphosphate hydrolases"/>
    <property type="match status" value="1"/>
</dbReference>
<evidence type="ECO:0000256" key="2">
    <source>
        <dbReference type="ARBA" id="ARBA00022741"/>
    </source>
</evidence>
<keyword evidence="1" id="KW-0813">Transport</keyword>
<dbReference type="InterPro" id="IPR003593">
    <property type="entry name" value="AAA+_ATPase"/>
</dbReference>
<dbReference type="PROSITE" id="PS50893">
    <property type="entry name" value="ABC_TRANSPORTER_2"/>
    <property type="match status" value="1"/>
</dbReference>
<dbReference type="InterPro" id="IPR017911">
    <property type="entry name" value="MacB-like_ATP-bd"/>
</dbReference>
<sequence length="243" mass="26640">MSNATREPAEPDVVRISGLHFTWPGRHSFSLTIENFSVSRGERLMLIGPSGGGKSTFLSLLAGILTPQRGSIEILGTDITRLSGPARDRFRSEHFGIIFQMFNLLPYGSVIDNVLLPLHFSKSRRERVRRTGKPEVEARRLLEHLGLEPALISGTSAASLSVGQQQRVAAARALIGMPEVVIADEPTSALDRSRQTDFLKLLFANAEASGSTLIMVTHDESLSPHFSRVVRLDDIAQTMREAA</sequence>
<dbReference type="InterPro" id="IPR027417">
    <property type="entry name" value="P-loop_NTPase"/>
</dbReference>
<keyword evidence="3 5" id="KW-0067">ATP-binding</keyword>
<keyword evidence="2" id="KW-0547">Nucleotide-binding</keyword>
<dbReference type="SMART" id="SM00382">
    <property type="entry name" value="AAA"/>
    <property type="match status" value="1"/>
</dbReference>
<reference evidence="5 6" key="1">
    <citation type="submission" date="2016-10" db="EMBL/GenBank/DDBJ databases">
        <authorList>
            <person name="Varghese N."/>
            <person name="Submissions S."/>
        </authorList>
    </citation>
    <scope>NUCLEOTIDE SEQUENCE [LARGE SCALE GENOMIC DNA]</scope>
    <source>
        <strain evidence="5 6">CGMCC 1.6497</strain>
    </source>
</reference>
<evidence type="ECO:0000256" key="1">
    <source>
        <dbReference type="ARBA" id="ARBA00022448"/>
    </source>
</evidence>